<gene>
    <name evidence="1" type="ORF">TbgDal_X16210</name>
</gene>
<evidence type="ECO:0000313" key="1">
    <source>
        <dbReference type="EMBL" id="CBH16521.1"/>
    </source>
</evidence>
<dbReference type="GeneID" id="23864848"/>
<dbReference type="EMBL" id="FN554973">
    <property type="protein sequence ID" value="CBH16521.1"/>
    <property type="molecule type" value="Genomic_DNA"/>
</dbReference>
<sequence length="146" mass="16611">MVTNTSPHTYLRTCTYIYIYIYIYIYVFEDVRYCNHIEYFKCVDRKHSQMHITVVIPACPLSFSGDIPQAAFHLIQSGSSPFSRTHTNFVQSFRCCFMSVDVQYFAFTSKPAASETFNWFATVSTICFLASLPSSASSSIPAPPSF</sequence>
<reference evidence="2" key="1">
    <citation type="journal article" date="2010" name="PLoS Negl. Trop. Dis.">
        <title>The genome sequence of Trypanosoma brucei gambiense, causative agent of chronic human african trypanosomiasis.</title>
        <authorList>
            <person name="Jackson A.P."/>
            <person name="Sanders M."/>
            <person name="Berry A."/>
            <person name="McQuillan J."/>
            <person name="Aslett M.A."/>
            <person name="Quail M.A."/>
            <person name="Chukualim B."/>
            <person name="Capewell P."/>
            <person name="MacLeod A."/>
            <person name="Melville S.E."/>
            <person name="Gibson W."/>
            <person name="Barry J.D."/>
            <person name="Berriman M."/>
            <person name="Hertz-Fowler C."/>
        </authorList>
    </citation>
    <scope>NUCLEOTIDE SEQUENCE [LARGE SCALE GENOMIC DNA]</scope>
    <source>
        <strain evidence="2">MHOM/CI/86/DAL972</strain>
    </source>
</reference>
<evidence type="ECO:0000313" key="2">
    <source>
        <dbReference type="Proteomes" id="UP000002316"/>
    </source>
</evidence>
<protein>
    <submittedName>
        <fullName evidence="1">Uncharacterized protein</fullName>
    </submittedName>
</protein>
<dbReference type="KEGG" id="tbg:TbgDal_X16210"/>
<name>C9ZZW3_TRYB9</name>
<dbReference type="RefSeq" id="XP_011778785.1">
    <property type="nucleotide sequence ID" value="XM_011780483.1"/>
</dbReference>
<accession>C9ZZW3</accession>
<organism evidence="1 2">
    <name type="scientific">Trypanosoma brucei gambiense (strain MHOM/CI/86/DAL972)</name>
    <dbReference type="NCBI Taxonomy" id="679716"/>
    <lineage>
        <taxon>Eukaryota</taxon>
        <taxon>Discoba</taxon>
        <taxon>Euglenozoa</taxon>
        <taxon>Kinetoplastea</taxon>
        <taxon>Metakinetoplastina</taxon>
        <taxon>Trypanosomatida</taxon>
        <taxon>Trypanosomatidae</taxon>
        <taxon>Trypanosoma</taxon>
    </lineage>
</organism>
<dbReference type="Proteomes" id="UP000002316">
    <property type="component" value="Chromosome 10"/>
</dbReference>
<dbReference type="AlphaFoldDB" id="C9ZZW3"/>
<proteinExistence type="predicted"/>